<protein>
    <recommendedName>
        <fullName evidence="4">RRM domain-containing protein</fullName>
    </recommendedName>
</protein>
<reference evidence="5 6" key="1">
    <citation type="journal article" date="2021" name="bioRxiv">
        <title>Chromosome-scale and haplotype-resolved genome assembly of a tetraploid potato cultivar.</title>
        <authorList>
            <person name="Sun H."/>
            <person name="Jiao W.-B."/>
            <person name="Krause K."/>
            <person name="Campoy J.A."/>
            <person name="Goel M."/>
            <person name="Folz-Donahue K."/>
            <person name="Kukat C."/>
            <person name="Huettel B."/>
            <person name="Schneeberger K."/>
        </authorList>
    </citation>
    <scope>NUCLEOTIDE SEQUENCE [LARGE SCALE GENOMIC DNA]</scope>
    <source>
        <strain evidence="5">SolTubOtavaFocal</strain>
        <tissue evidence="5">Leaves</tissue>
    </source>
</reference>
<organism evidence="5 6">
    <name type="scientific">Solanum tuberosum</name>
    <name type="common">Potato</name>
    <dbReference type="NCBI Taxonomy" id="4113"/>
    <lineage>
        <taxon>Eukaryota</taxon>
        <taxon>Viridiplantae</taxon>
        <taxon>Streptophyta</taxon>
        <taxon>Embryophyta</taxon>
        <taxon>Tracheophyta</taxon>
        <taxon>Spermatophyta</taxon>
        <taxon>Magnoliopsida</taxon>
        <taxon>eudicotyledons</taxon>
        <taxon>Gunneridae</taxon>
        <taxon>Pentapetalae</taxon>
        <taxon>asterids</taxon>
        <taxon>lamiids</taxon>
        <taxon>Solanales</taxon>
        <taxon>Solanaceae</taxon>
        <taxon>Solanoideae</taxon>
        <taxon>Solaneae</taxon>
        <taxon>Solanum</taxon>
    </lineage>
</organism>
<dbReference type="PROSITE" id="PS50102">
    <property type="entry name" value="RRM"/>
    <property type="match status" value="2"/>
</dbReference>
<dbReference type="InterPro" id="IPR035979">
    <property type="entry name" value="RBD_domain_sf"/>
</dbReference>
<evidence type="ECO:0000256" key="3">
    <source>
        <dbReference type="SAM" id="MobiDB-lite"/>
    </source>
</evidence>
<feature type="compositionally biased region" description="Low complexity" evidence="3">
    <location>
        <begin position="376"/>
        <end position="387"/>
    </location>
</feature>
<sequence length="606" mass="65785">MAKKRKTRASEPSQPVEEPVEIKQEPEVETAQEEEYENDAVEVEEEEAVHEDEEEQDPEEEDEEGGDDEEEEEEMPGSGNDAVEDDNEKSVNEQEQVNGGPEVKMEEGNEEDLEDEPLENLLEPFTKDQLTALIKEALAKYPDFKENIQKLADKDPAHRKIFVHGLGWDTTAETLTSVFATYGEIEDCKAVTDKVSGKSKGYGFILFKHRSGARKALKEPQKKIGTRMTSCQLASAGPVPAPPPTTAAPPVSEYTQRKIFVSNVAADLEPQKLLEYFSKFGEVEEGPLGLDKQNGKPKGFCLFVYKTVEGARKALEEPHKTFEGHTLHCQKAIDGPKHSKNFHQQQQPQSQQHYPQHHHHNQQQHYYQHPAKKGKYSGSSAGAGSAGHLMAPSGPAPVGYNPAVAAVTPALGQALTALLATQGAGLGIGNLLGGFGGPVNHQGVQPVVNNATGYGAQGGYGAQPHMQYQNPQMQGGARPQGGGAPYSGYGGICNAMALLPSEVKGDVHGNSLQVSSVSSNFSMLILVMLVVRSLVKTDAGQICRSVSTDVYRMTAKVHSMAFLSMRTTCSALSLSGFLPILTQLDYSYSVELILFAVLSLSKWGKE</sequence>
<accession>A0ABQ7WKK9</accession>
<comment type="caution">
    <text evidence="5">The sequence shown here is derived from an EMBL/GenBank/DDBJ whole genome shotgun (WGS) entry which is preliminary data.</text>
</comment>
<dbReference type="SMART" id="SM00360">
    <property type="entry name" value="RRM"/>
    <property type="match status" value="2"/>
</dbReference>
<dbReference type="InterPro" id="IPR012677">
    <property type="entry name" value="Nucleotide-bd_a/b_plait_sf"/>
</dbReference>
<evidence type="ECO:0000256" key="2">
    <source>
        <dbReference type="PROSITE-ProRule" id="PRU00176"/>
    </source>
</evidence>
<feature type="domain" description="RRM" evidence="4">
    <location>
        <begin position="159"/>
        <end position="236"/>
    </location>
</feature>
<dbReference type="SUPFAM" id="SSF54928">
    <property type="entry name" value="RNA-binding domain, RBD"/>
    <property type="match status" value="2"/>
</dbReference>
<keyword evidence="1 2" id="KW-0694">RNA-binding</keyword>
<keyword evidence="6" id="KW-1185">Reference proteome</keyword>
<name>A0ABQ7WKK9_SOLTU</name>
<proteinExistence type="predicted"/>
<feature type="compositionally biased region" description="Low complexity" evidence="3">
    <location>
        <begin position="343"/>
        <end position="354"/>
    </location>
</feature>
<dbReference type="InterPro" id="IPR000504">
    <property type="entry name" value="RRM_dom"/>
</dbReference>
<evidence type="ECO:0000256" key="1">
    <source>
        <dbReference type="ARBA" id="ARBA00022884"/>
    </source>
</evidence>
<dbReference type="Proteomes" id="UP000826656">
    <property type="component" value="Unassembled WGS sequence"/>
</dbReference>
<evidence type="ECO:0000313" key="5">
    <source>
        <dbReference type="EMBL" id="KAH0780766.1"/>
    </source>
</evidence>
<feature type="compositionally biased region" description="Acidic residues" evidence="3">
    <location>
        <begin position="27"/>
        <end position="75"/>
    </location>
</feature>
<feature type="domain" description="RRM" evidence="4">
    <location>
        <begin position="257"/>
        <end position="345"/>
    </location>
</feature>
<gene>
    <name evidence="5" type="ORF">KY290_000364</name>
</gene>
<dbReference type="EMBL" id="JAIVGD010000001">
    <property type="protein sequence ID" value="KAH0780766.1"/>
    <property type="molecule type" value="Genomic_DNA"/>
</dbReference>
<dbReference type="Pfam" id="PF00076">
    <property type="entry name" value="RRM_1"/>
    <property type="match status" value="2"/>
</dbReference>
<feature type="region of interest" description="Disordered" evidence="3">
    <location>
        <begin position="332"/>
        <end position="388"/>
    </location>
</feature>
<evidence type="ECO:0000259" key="4">
    <source>
        <dbReference type="PROSITE" id="PS50102"/>
    </source>
</evidence>
<dbReference type="PANTHER" id="PTHR10352">
    <property type="entry name" value="EUKARYOTIC TRANSLATION INITIATION FACTOR 3 SUBUNIT G"/>
    <property type="match status" value="1"/>
</dbReference>
<evidence type="ECO:0000313" key="6">
    <source>
        <dbReference type="Proteomes" id="UP000826656"/>
    </source>
</evidence>
<dbReference type="Gene3D" id="3.30.70.330">
    <property type="match status" value="2"/>
</dbReference>
<feature type="region of interest" description="Disordered" evidence="3">
    <location>
        <begin position="1"/>
        <end position="115"/>
    </location>
</feature>